<organism evidence="1 2">
    <name type="scientific">Metallosphaera tengchongensis</name>
    <dbReference type="NCBI Taxonomy" id="1532350"/>
    <lineage>
        <taxon>Archaea</taxon>
        <taxon>Thermoproteota</taxon>
        <taxon>Thermoprotei</taxon>
        <taxon>Sulfolobales</taxon>
        <taxon>Sulfolobaceae</taxon>
        <taxon>Metallosphaera</taxon>
    </lineage>
</organism>
<dbReference type="KEGG" id="mten:GWK48_01475"/>
<dbReference type="GeneID" id="55640575"/>
<name>A0A6N0NRB1_9CREN</name>
<proteinExistence type="predicted"/>
<reference evidence="1 2" key="1">
    <citation type="submission" date="2020-02" db="EMBL/GenBank/DDBJ databases">
        <title>Comparative genome analysis reveals the metabolism and evolution of the thermophilic archaeal genus Metallosphaera.</title>
        <authorList>
            <person name="Jiang C."/>
        </authorList>
    </citation>
    <scope>NUCLEOTIDE SEQUENCE [LARGE SCALE GENOMIC DNA]</scope>
    <source>
        <strain evidence="1 2">Ric-A</strain>
    </source>
</reference>
<keyword evidence="2" id="KW-1185">Reference proteome</keyword>
<gene>
    <name evidence="1" type="ORF">GWK48_01475</name>
</gene>
<evidence type="ECO:0000313" key="2">
    <source>
        <dbReference type="Proteomes" id="UP000509301"/>
    </source>
</evidence>
<evidence type="ECO:0000313" key="1">
    <source>
        <dbReference type="EMBL" id="QKQ99241.1"/>
    </source>
</evidence>
<dbReference type="RefSeq" id="WP_174628949.1">
    <property type="nucleotide sequence ID" value="NZ_CP049074.1"/>
</dbReference>
<accession>A0A6N0NRB1</accession>
<dbReference type="OrthoDB" id="34438at2157"/>
<protein>
    <submittedName>
        <fullName evidence="1">Uncharacterized protein</fullName>
    </submittedName>
</protein>
<dbReference type="AlphaFoldDB" id="A0A6N0NRB1"/>
<dbReference type="Proteomes" id="UP000509301">
    <property type="component" value="Chromosome"/>
</dbReference>
<dbReference type="EMBL" id="CP049074">
    <property type="protein sequence ID" value="QKQ99241.1"/>
    <property type="molecule type" value="Genomic_DNA"/>
</dbReference>
<sequence>MEFLSKKQRTVLLTIAKEGYAGITADQLLANLSSFMSRDTIVKTLEELYFSQYIITVRDSNEVRYIANKNIRNAMISLELQKFRISKFLESLKNFNLNQQSSENMQKLDELRKLIDNGLKSISLGYIQLLDQSPEFTIPEFSEIIEVLSREVLGKLVTLVDRESSNEEIQKVIELIGKYRGEKEAETLASLITRGVQKSSDKST</sequence>